<keyword evidence="1" id="KW-0472">Membrane</keyword>
<feature type="transmembrane region" description="Helical" evidence="1">
    <location>
        <begin position="155"/>
        <end position="182"/>
    </location>
</feature>
<evidence type="ECO:0000313" key="3">
    <source>
        <dbReference type="WBParaSite" id="HCON_00002770-00001"/>
    </source>
</evidence>
<dbReference type="Proteomes" id="UP000025227">
    <property type="component" value="Unplaced"/>
</dbReference>
<keyword evidence="2" id="KW-1185">Reference proteome</keyword>
<keyword evidence="1" id="KW-1133">Transmembrane helix</keyword>
<feature type="transmembrane region" description="Helical" evidence="1">
    <location>
        <begin position="52"/>
        <end position="74"/>
    </location>
</feature>
<dbReference type="WBParaSite" id="HCON_00002770-00001">
    <property type="protein sequence ID" value="HCON_00002770-00001"/>
    <property type="gene ID" value="HCON_00002770"/>
</dbReference>
<dbReference type="AlphaFoldDB" id="A0A7I5E532"/>
<dbReference type="OMA" id="CSQWILI"/>
<feature type="transmembrane region" description="Helical" evidence="1">
    <location>
        <begin position="125"/>
        <end position="143"/>
    </location>
</feature>
<evidence type="ECO:0000313" key="2">
    <source>
        <dbReference type="Proteomes" id="UP000025227"/>
    </source>
</evidence>
<reference evidence="3" key="1">
    <citation type="submission" date="2020-12" db="UniProtKB">
        <authorList>
            <consortium name="WormBaseParasite"/>
        </authorList>
    </citation>
    <scope>IDENTIFICATION</scope>
    <source>
        <strain evidence="3">MHco3</strain>
    </source>
</reference>
<protein>
    <submittedName>
        <fullName evidence="3">Uncharacterized protein</fullName>
    </submittedName>
</protein>
<proteinExistence type="predicted"/>
<organism evidence="2 3">
    <name type="scientific">Haemonchus contortus</name>
    <name type="common">Barber pole worm</name>
    <dbReference type="NCBI Taxonomy" id="6289"/>
    <lineage>
        <taxon>Eukaryota</taxon>
        <taxon>Metazoa</taxon>
        <taxon>Ecdysozoa</taxon>
        <taxon>Nematoda</taxon>
        <taxon>Chromadorea</taxon>
        <taxon>Rhabditida</taxon>
        <taxon>Rhabditina</taxon>
        <taxon>Rhabditomorpha</taxon>
        <taxon>Strongyloidea</taxon>
        <taxon>Trichostrongylidae</taxon>
        <taxon>Haemonchus</taxon>
    </lineage>
</organism>
<dbReference type="OrthoDB" id="5795327at2759"/>
<sequence>MSFPSPPFSTPKSTTPSPYVIPFEEPVKRIHAKTLKSNEIKLDWIPFTTIHIATYSIVAVIALVYSGVCFVHNYGRMPLAKQNIFDDIFGEEALLYSVCSQWILIFSIFLAGITLERCVPQPLHIFLSILATNGNTVLFAINVRKVSDGVISRESQYFIFVTLLFVLSTVLCIVYLTALAYYRREKRYYQAVVLSNTSLQLKKRYLAEEESHRLRIYDPYGNLNPLSLSPINV</sequence>
<name>A0A7I5E532_HAECO</name>
<accession>A0A7I5E532</accession>
<feature type="transmembrane region" description="Helical" evidence="1">
    <location>
        <begin position="94"/>
        <end position="113"/>
    </location>
</feature>
<keyword evidence="1" id="KW-0812">Transmembrane</keyword>
<evidence type="ECO:0000256" key="1">
    <source>
        <dbReference type="SAM" id="Phobius"/>
    </source>
</evidence>